<dbReference type="Gene3D" id="1.20.5.1930">
    <property type="match status" value="1"/>
</dbReference>
<evidence type="ECO:0000259" key="10">
    <source>
        <dbReference type="SMART" id="SM00387"/>
    </source>
</evidence>
<feature type="domain" description="Histidine kinase/HSP90-like ATPase" evidence="10">
    <location>
        <begin position="349"/>
        <end position="446"/>
    </location>
</feature>
<feature type="transmembrane region" description="Helical" evidence="9">
    <location>
        <begin position="198"/>
        <end position="218"/>
    </location>
</feature>
<feature type="transmembrane region" description="Helical" evidence="9">
    <location>
        <begin position="25"/>
        <end position="44"/>
    </location>
</feature>
<dbReference type="EMBL" id="BAABIW010000018">
    <property type="protein sequence ID" value="GAA5031158.1"/>
    <property type="molecule type" value="Genomic_DNA"/>
</dbReference>
<keyword evidence="5" id="KW-0418">Kinase</keyword>
<evidence type="ECO:0000313" key="11">
    <source>
        <dbReference type="EMBL" id="GAA5031158.1"/>
    </source>
</evidence>
<proteinExistence type="predicted"/>
<dbReference type="SUPFAM" id="SSF55874">
    <property type="entry name" value="ATPase domain of HSP90 chaperone/DNA topoisomerase II/histidine kinase"/>
    <property type="match status" value="1"/>
</dbReference>
<keyword evidence="2" id="KW-1003">Cell membrane</keyword>
<dbReference type="PANTHER" id="PTHR24421:SF37">
    <property type="entry name" value="SENSOR HISTIDINE KINASE NARS"/>
    <property type="match status" value="1"/>
</dbReference>
<comment type="caution">
    <text evidence="11">The sequence shown here is derived from an EMBL/GenBank/DDBJ whole genome shotgun (WGS) entry which is preliminary data.</text>
</comment>
<reference evidence="12" key="1">
    <citation type="journal article" date="2019" name="Int. J. Syst. Evol. Microbiol.">
        <title>The Global Catalogue of Microorganisms (GCM) 10K type strain sequencing project: providing services to taxonomists for standard genome sequencing and annotation.</title>
        <authorList>
            <consortium name="The Broad Institute Genomics Platform"/>
            <consortium name="The Broad Institute Genome Sequencing Center for Infectious Disease"/>
            <person name="Wu L."/>
            <person name="Ma J."/>
        </authorList>
    </citation>
    <scope>NUCLEOTIDE SEQUENCE [LARGE SCALE GENOMIC DNA]</scope>
    <source>
        <strain evidence="12">JCM 17687</strain>
    </source>
</reference>
<sequence>MGRTGEAEPIGVPVRSVRSQAVRRFVWWSLAAFVICTVGGVLAVRAVAAEIAARDAGTRGASFARNVAAPLVNAAVRQGDAEQTKLLDTVMRNRMRDGSIVRIKIWSPEGKVIWSDDPVVNGETFTLEEQDAALLGTEGVNSAVSDLDKPENSREQGFDELVEVYAGAKDADGRPLLVESYWSTDRILRDELVISTRVVPLIVGVLVVFMLAVLPLAFSLARRIDRAQADRAAMLRHALAASDRERRRISRELHDGLIQDLTSLGYALPAVARELPAGAVAARDLLESVHVGLRDDVTSLRGVLTELYPDDLASDGLTSAVEQLMAPMRGGGLTVEVHIADEVETLSPDAVQLVYRAVREGVRNVVKHASAQRVVVEARLQEGDVVVTVTDDGVGPTDEAADGAIDGGHLGLRMLQDDAGDIGGIVSLRALETGGACLTVRFPREFAWSWEVPSP</sequence>
<keyword evidence="7" id="KW-0902">Two-component regulatory system</keyword>
<dbReference type="InterPro" id="IPR003594">
    <property type="entry name" value="HATPase_dom"/>
</dbReference>
<organism evidence="11 12">
    <name type="scientific">Terrabacter aeriphilus</name>
    <dbReference type="NCBI Taxonomy" id="515662"/>
    <lineage>
        <taxon>Bacteria</taxon>
        <taxon>Bacillati</taxon>
        <taxon>Actinomycetota</taxon>
        <taxon>Actinomycetes</taxon>
        <taxon>Micrococcales</taxon>
        <taxon>Intrasporangiaceae</taxon>
        <taxon>Terrabacter</taxon>
    </lineage>
</organism>
<dbReference type="Gene3D" id="3.30.565.10">
    <property type="entry name" value="Histidine kinase-like ATPase, C-terminal domain"/>
    <property type="match status" value="1"/>
</dbReference>
<dbReference type="PANTHER" id="PTHR24421">
    <property type="entry name" value="NITRATE/NITRITE SENSOR PROTEIN NARX-RELATED"/>
    <property type="match status" value="1"/>
</dbReference>
<keyword evidence="8 9" id="KW-0472">Membrane</keyword>
<dbReference type="Pfam" id="PF02518">
    <property type="entry name" value="HATPase_c"/>
    <property type="match status" value="1"/>
</dbReference>
<evidence type="ECO:0000256" key="7">
    <source>
        <dbReference type="ARBA" id="ARBA00023012"/>
    </source>
</evidence>
<keyword evidence="6 9" id="KW-1133">Transmembrane helix</keyword>
<evidence type="ECO:0000256" key="4">
    <source>
        <dbReference type="ARBA" id="ARBA00022692"/>
    </source>
</evidence>
<name>A0ABP9JG76_9MICO</name>
<dbReference type="Proteomes" id="UP001500427">
    <property type="component" value="Unassembled WGS sequence"/>
</dbReference>
<dbReference type="SMART" id="SM00387">
    <property type="entry name" value="HATPase_c"/>
    <property type="match status" value="1"/>
</dbReference>
<accession>A0ABP9JG76</accession>
<dbReference type="Pfam" id="PF07730">
    <property type="entry name" value="HisKA_3"/>
    <property type="match status" value="1"/>
</dbReference>
<gene>
    <name evidence="11" type="ORF">GCM10023258_29060</name>
</gene>
<dbReference type="InterPro" id="IPR036890">
    <property type="entry name" value="HATPase_C_sf"/>
</dbReference>
<comment type="subcellular location">
    <subcellularLocation>
        <location evidence="1">Cell membrane</location>
        <topology evidence="1">Multi-pass membrane protein</topology>
    </subcellularLocation>
</comment>
<evidence type="ECO:0000256" key="5">
    <source>
        <dbReference type="ARBA" id="ARBA00022777"/>
    </source>
</evidence>
<evidence type="ECO:0000256" key="2">
    <source>
        <dbReference type="ARBA" id="ARBA00022475"/>
    </source>
</evidence>
<evidence type="ECO:0000256" key="8">
    <source>
        <dbReference type="ARBA" id="ARBA00023136"/>
    </source>
</evidence>
<evidence type="ECO:0000256" key="1">
    <source>
        <dbReference type="ARBA" id="ARBA00004651"/>
    </source>
</evidence>
<dbReference type="InterPro" id="IPR011712">
    <property type="entry name" value="Sig_transdc_His_kin_sub3_dim/P"/>
</dbReference>
<evidence type="ECO:0000256" key="3">
    <source>
        <dbReference type="ARBA" id="ARBA00022679"/>
    </source>
</evidence>
<protein>
    <recommendedName>
        <fullName evidence="10">Histidine kinase/HSP90-like ATPase domain-containing protein</fullName>
    </recommendedName>
</protein>
<evidence type="ECO:0000313" key="12">
    <source>
        <dbReference type="Proteomes" id="UP001500427"/>
    </source>
</evidence>
<evidence type="ECO:0000256" key="6">
    <source>
        <dbReference type="ARBA" id="ARBA00022989"/>
    </source>
</evidence>
<evidence type="ECO:0000256" key="9">
    <source>
        <dbReference type="SAM" id="Phobius"/>
    </source>
</evidence>
<keyword evidence="12" id="KW-1185">Reference proteome</keyword>
<dbReference type="RefSeq" id="WP_345508215.1">
    <property type="nucleotide sequence ID" value="NZ_BAABIW010000018.1"/>
</dbReference>
<keyword evidence="3" id="KW-0808">Transferase</keyword>
<keyword evidence="4 9" id="KW-0812">Transmembrane</keyword>
<dbReference type="InterPro" id="IPR050482">
    <property type="entry name" value="Sensor_HK_TwoCompSys"/>
</dbReference>